<feature type="transmembrane region" description="Helical" evidence="10">
    <location>
        <begin position="167"/>
        <end position="187"/>
    </location>
</feature>
<keyword evidence="6 10" id="KW-1133">Transmembrane helix</keyword>
<dbReference type="GO" id="GO:0031293">
    <property type="term" value="P:membrane protein intracellular domain proteolysis"/>
    <property type="evidence" value="ECO:0007669"/>
    <property type="project" value="TreeGrafter"/>
</dbReference>
<evidence type="ECO:0000313" key="12">
    <source>
        <dbReference type="EMBL" id="CAD7633475.1"/>
    </source>
</evidence>
<evidence type="ECO:0000256" key="3">
    <source>
        <dbReference type="ARBA" id="ARBA00012347"/>
    </source>
</evidence>
<proteinExistence type="predicted"/>
<evidence type="ECO:0000313" key="13">
    <source>
        <dbReference type="Proteomes" id="UP000759131"/>
    </source>
</evidence>
<feature type="transmembrane region" description="Helical" evidence="10">
    <location>
        <begin position="472"/>
        <end position="493"/>
    </location>
</feature>
<dbReference type="Proteomes" id="UP000759131">
    <property type="component" value="Unassembled WGS sequence"/>
</dbReference>
<dbReference type="PANTHER" id="PTHR13325">
    <property type="entry name" value="PROTEASE M50 MEMBRANE-BOUND TRANSCRIPTION FACTOR SITE 2 PROTEASE"/>
    <property type="match status" value="1"/>
</dbReference>
<dbReference type="PANTHER" id="PTHR13325:SF3">
    <property type="entry name" value="MEMBRANE-BOUND TRANSCRIPTION FACTOR SITE-2 PROTEASE"/>
    <property type="match status" value="1"/>
</dbReference>
<evidence type="ECO:0000256" key="2">
    <source>
        <dbReference type="ARBA" id="ARBA00004127"/>
    </source>
</evidence>
<evidence type="ECO:0000256" key="9">
    <source>
        <dbReference type="ARBA" id="ARBA00045828"/>
    </source>
</evidence>
<dbReference type="OrthoDB" id="69989at2759"/>
<dbReference type="GO" id="GO:0004222">
    <property type="term" value="F:metalloendopeptidase activity"/>
    <property type="evidence" value="ECO:0007669"/>
    <property type="project" value="InterPro"/>
</dbReference>
<evidence type="ECO:0000256" key="4">
    <source>
        <dbReference type="ARBA" id="ARBA00014400"/>
    </source>
</evidence>
<evidence type="ECO:0000256" key="8">
    <source>
        <dbReference type="ARBA" id="ARBA00032658"/>
    </source>
</evidence>
<name>A0A7R9L1S1_9ACAR</name>
<evidence type="ECO:0000256" key="7">
    <source>
        <dbReference type="ARBA" id="ARBA00023136"/>
    </source>
</evidence>
<dbReference type="AlphaFoldDB" id="A0A7R9L1S1"/>
<evidence type="ECO:0000256" key="1">
    <source>
        <dbReference type="ARBA" id="ARBA00001350"/>
    </source>
</evidence>
<feature type="transmembrane region" description="Helical" evidence="10">
    <location>
        <begin position="54"/>
        <end position="80"/>
    </location>
</feature>
<dbReference type="GO" id="GO:0005737">
    <property type="term" value="C:cytoplasm"/>
    <property type="evidence" value="ECO:0007669"/>
    <property type="project" value="TreeGrafter"/>
</dbReference>
<comment type="catalytic activity">
    <reaction evidence="1">
        <text>Cleaves several transcription factors that are type-2 transmembrane proteins within membrane-spanning domains. Known substrates include sterol regulatory element-binding protein (SREBP) -1, SREBP-2 and forms of the transcriptional activator ATF6. SREBP-2 is cleaved at the site 477-DRSRILL-|-CVLTFLCLSFNPLTSLLQWGGA-505. The residues Asn-Pro, 11 residues distal to the site of cleavage in the membrane-spanning domain, are important for cleavage by S2P endopeptidase. Replacement of either of these residues does not prevent cleavage, but there is no cleavage if both of these residues are replaced.</text>
        <dbReference type="EC" id="3.4.24.85"/>
    </reaction>
</comment>
<sequence length="495" mass="55124">SLFAYEYSQTLQTLGLTIRPVHVQWCTQSLNRFYYMMSACRPKLMDKWYTVGTVVTLAAIFPSVYLLLQTLYTLVVANYLQDSRSVARAQALYPVIPGINLPLSDFGYYFISLAICSIYHESGHALAALREGVRLHSFGVFLFVIIPGAFVNLSTEQVLHLNVWSQLKIFTAGVWHNINLVVLHLNVWSQLKIFTAGVWHNINLALFAIVLLLINPFVLSPLYSQPPGVVVAYIEPLSGASGPNGLRTADVIVGVDDCVIVDITNWKQCLLSIANNPRDGYCVGAAFIATEKANNGQSVMANGVGNGGAHCCDKNSENSLCFIRNNSMDDRVCLPVRQLLDTSPATCNTSADCSRNEKSDNCVKPLADYNHTKLIRIRRQGRPNVLFWGSPSELYQSIVLVKYKPKLTSLPLLYVYYYETLLRYIISFSLALAVFNVIPCVYLDGQWVINAFIELSLSTRVNDSVKRLVSRVLVSLGTLLLSSCVFIGLYQLLFT</sequence>
<dbReference type="InterPro" id="IPR008915">
    <property type="entry name" value="Peptidase_M50"/>
</dbReference>
<feature type="transmembrane region" description="Helical" evidence="10">
    <location>
        <begin position="193"/>
        <end position="214"/>
    </location>
</feature>
<feature type="domain" description="Peptidase M50" evidence="11">
    <location>
        <begin position="109"/>
        <end position="477"/>
    </location>
</feature>
<dbReference type="PRINTS" id="PR01000">
    <property type="entry name" value="SREBPS2PTASE"/>
</dbReference>
<dbReference type="GO" id="GO:0012505">
    <property type="term" value="C:endomembrane system"/>
    <property type="evidence" value="ECO:0007669"/>
    <property type="project" value="UniProtKB-SubCell"/>
</dbReference>
<feature type="transmembrane region" description="Helical" evidence="10">
    <location>
        <begin position="421"/>
        <end position="443"/>
    </location>
</feature>
<evidence type="ECO:0000256" key="5">
    <source>
        <dbReference type="ARBA" id="ARBA00022692"/>
    </source>
</evidence>
<keyword evidence="7 10" id="KW-0472">Membrane</keyword>
<dbReference type="EC" id="3.4.24.85" evidence="3"/>
<keyword evidence="13" id="KW-1185">Reference proteome</keyword>
<feature type="transmembrane region" description="Helical" evidence="10">
    <location>
        <begin position="135"/>
        <end position="155"/>
    </location>
</feature>
<reference evidence="12" key="1">
    <citation type="submission" date="2020-11" db="EMBL/GenBank/DDBJ databases">
        <authorList>
            <person name="Tran Van P."/>
        </authorList>
    </citation>
    <scope>NUCLEOTIDE SEQUENCE</scope>
</reference>
<comment type="subcellular location">
    <subcellularLocation>
        <location evidence="2">Endomembrane system</location>
        <topology evidence="2">Multi-pass membrane protein</topology>
    </subcellularLocation>
</comment>
<evidence type="ECO:0000259" key="11">
    <source>
        <dbReference type="Pfam" id="PF02163"/>
    </source>
</evidence>
<dbReference type="Pfam" id="PF02163">
    <property type="entry name" value="Peptidase_M50"/>
    <property type="match status" value="1"/>
</dbReference>
<dbReference type="GO" id="GO:0016020">
    <property type="term" value="C:membrane"/>
    <property type="evidence" value="ECO:0007669"/>
    <property type="project" value="InterPro"/>
</dbReference>
<comment type="function">
    <text evidence="9">Zinc metalloprotease that mediates intramembrane proteolysis of proteins such as ATF6, ATF6B, SREBF1/SREBP1 and SREBF2/SREBP2. Catalyzes the second step in the proteolytic activation of the sterol regulatory element-binding proteins (SREBPs) SREBF1/SREBP1 and SREBF2/SREBP2: cleaves SREBPs within the first transmembrane segment, thereby releasing the N-terminal segment with a portion of the transmembrane segment attached. Mature N-terminal SREBP fragments shuttle to the nucleus and activate gene transcription. Also mediates the second step in the proteolytic activation of the cyclic AMP-dependent transcription factor ATF-6 (ATF6 and ATF6B). Involved in intramembrane proteolysis during bone formation. In astrocytes and osteoblasts, upon DNA damage and ER stress, mediates the second step of the regulated intramembrane proteolytic activation of the transcription factor CREB3L1, leading to the inhibition of cell-cycle progression.</text>
</comment>
<dbReference type="EMBL" id="OC867379">
    <property type="protein sequence ID" value="CAD7633475.1"/>
    <property type="molecule type" value="Genomic_DNA"/>
</dbReference>
<protein>
    <recommendedName>
        <fullName evidence="4">Membrane-bound transcription factor site-2 protease</fullName>
        <ecNumber evidence="3">3.4.24.85</ecNumber>
    </recommendedName>
    <alternativeName>
        <fullName evidence="8">Endopeptidase S2P</fullName>
    </alternativeName>
</protein>
<accession>A0A7R9L1S1</accession>
<organism evidence="12">
    <name type="scientific">Medioppia subpectinata</name>
    <dbReference type="NCBI Taxonomy" id="1979941"/>
    <lineage>
        <taxon>Eukaryota</taxon>
        <taxon>Metazoa</taxon>
        <taxon>Ecdysozoa</taxon>
        <taxon>Arthropoda</taxon>
        <taxon>Chelicerata</taxon>
        <taxon>Arachnida</taxon>
        <taxon>Acari</taxon>
        <taxon>Acariformes</taxon>
        <taxon>Sarcoptiformes</taxon>
        <taxon>Oribatida</taxon>
        <taxon>Brachypylina</taxon>
        <taxon>Oppioidea</taxon>
        <taxon>Oppiidae</taxon>
        <taxon>Medioppia</taxon>
    </lineage>
</organism>
<keyword evidence="5 10" id="KW-0812">Transmembrane</keyword>
<dbReference type="GO" id="GO:1905897">
    <property type="term" value="P:regulation of response to endoplasmic reticulum stress"/>
    <property type="evidence" value="ECO:0007669"/>
    <property type="project" value="TreeGrafter"/>
</dbReference>
<evidence type="ECO:0000256" key="6">
    <source>
        <dbReference type="ARBA" id="ARBA00022989"/>
    </source>
</evidence>
<feature type="non-terminal residue" evidence="12">
    <location>
        <position position="495"/>
    </location>
</feature>
<gene>
    <name evidence="12" type="ORF">OSB1V03_LOCUS13872</name>
</gene>
<dbReference type="InterPro" id="IPR001193">
    <property type="entry name" value="MBTPS2"/>
</dbReference>
<dbReference type="EMBL" id="CAJPIZ010012804">
    <property type="protein sequence ID" value="CAG2113905.1"/>
    <property type="molecule type" value="Genomic_DNA"/>
</dbReference>
<evidence type="ECO:0000256" key="10">
    <source>
        <dbReference type="SAM" id="Phobius"/>
    </source>
</evidence>